<dbReference type="SUPFAM" id="SSF48076">
    <property type="entry name" value="LigA subunit of an aromatic-ring-opening dioxygenase LigAB"/>
    <property type="match status" value="1"/>
</dbReference>
<keyword evidence="2" id="KW-1185">Reference proteome</keyword>
<organism evidence="1 2">
    <name type="scientific">Novosphingobium pentaromativorans US6-1</name>
    <dbReference type="NCBI Taxonomy" id="1088721"/>
    <lineage>
        <taxon>Bacteria</taxon>
        <taxon>Pseudomonadati</taxon>
        <taxon>Pseudomonadota</taxon>
        <taxon>Alphaproteobacteria</taxon>
        <taxon>Sphingomonadales</taxon>
        <taxon>Sphingomonadaceae</taxon>
        <taxon>Novosphingobium</taxon>
    </lineage>
</organism>
<dbReference type="eggNOG" id="ENOG503389T">
    <property type="taxonomic scope" value="Bacteria"/>
</dbReference>
<protein>
    <recommendedName>
        <fullName evidence="3">Extradiol ring-cleavage dioxygenase LigAB LigA subunit domain-containing protein</fullName>
    </recommendedName>
</protein>
<dbReference type="EMBL" id="AGFM01000055">
    <property type="protein sequence ID" value="EHJ59546.1"/>
    <property type="molecule type" value="Genomic_DNA"/>
</dbReference>
<accession>G6EGJ9</accession>
<dbReference type="InterPro" id="IPR036622">
    <property type="entry name" value="LigA_sf"/>
</dbReference>
<sequence>MRQAQAQAARRVMMSANAIEKAFWTALSDPGQLERYRSDSKAYLESFNIDSGERAEIEAWDVAEIAARGVNPLLLLSFFSAVKSPRDLPEYLQKINTPPRNAA</sequence>
<reference evidence="1 2" key="1">
    <citation type="journal article" date="2012" name="J. Bacteriol.">
        <title>Genome sequence of benzo(a)pyrene-degrading bacterium Novosphingobium pentaromativorans US6-1.</title>
        <authorList>
            <person name="Luo Y.R."/>
            <person name="Kang S.G."/>
            <person name="Kim S.J."/>
            <person name="Kim M.R."/>
            <person name="Li N."/>
            <person name="Lee J.H."/>
            <person name="Kwon K.K."/>
        </authorList>
    </citation>
    <scope>NUCLEOTIDE SEQUENCE [LARGE SCALE GENOMIC DNA]</scope>
    <source>
        <strain evidence="1 2">US6-1</strain>
    </source>
</reference>
<dbReference type="PATRIC" id="fig|1088721.3.peg.3382"/>
<evidence type="ECO:0000313" key="2">
    <source>
        <dbReference type="Proteomes" id="UP000004030"/>
    </source>
</evidence>
<proteinExistence type="predicted"/>
<comment type="caution">
    <text evidence="1">The sequence shown here is derived from an EMBL/GenBank/DDBJ whole genome shotgun (WGS) entry which is preliminary data.</text>
</comment>
<dbReference type="Gene3D" id="1.10.700.10">
    <property type="entry name" value="Dioxygenase LigAB, LigA subunit"/>
    <property type="match status" value="1"/>
</dbReference>
<dbReference type="Proteomes" id="UP000004030">
    <property type="component" value="Unassembled WGS sequence"/>
</dbReference>
<gene>
    <name evidence="1" type="ORF">NSU_3429</name>
</gene>
<dbReference type="AlphaFoldDB" id="G6EGJ9"/>
<name>G6EGJ9_9SPHN</name>
<evidence type="ECO:0000313" key="1">
    <source>
        <dbReference type="EMBL" id="EHJ59546.1"/>
    </source>
</evidence>
<evidence type="ECO:0008006" key="3">
    <source>
        <dbReference type="Google" id="ProtNLM"/>
    </source>
</evidence>